<protein>
    <submittedName>
        <fullName evidence="2">Uncharacterized MFS-type transporter</fullName>
    </submittedName>
</protein>
<gene>
    <name evidence="2" type="ORF">AVDCRST_MAG73-70</name>
</gene>
<sequence length="415" mass="43097">AHQVPLRLGGRRRHGAGAARRGRGAVGAGGADQTAGGRFRLGPGGDLVCRLDRLALVRVGRAAHGRRDGPVWAAPDPDRRVGRRRGQHGARGDDGVALATDGLLGHPGRDRHRVGRDRDRGGGGDPLVRRQAGLGGRHLRRGDLSRPADLRAALDVDRDDVRLAGGGLDPGDRGGGVGPARFRADAGRPGGGRDRTLRRTGAEGRRTGRRDLGSDGARGAGAGLLVAGRQLLRLRRHLERDHRHPLHRPLARPRDRRSDGGRDAGPDGGDELRRHPDLGLADGSPGPAPPAGDLLRLSRRLVGAAAVRDRLRRVGGLRDPLRPRLHRDGAADGRADRRFVRTAARGGGLRLDLLRPPGRGGGGGLPGRGGAGVARRLQRGLLRGRGAGGAGRPAGVPDRPLRGPCGGGAGGGGGV</sequence>
<feature type="compositionally biased region" description="Basic and acidic residues" evidence="1">
    <location>
        <begin position="252"/>
        <end position="277"/>
    </location>
</feature>
<feature type="region of interest" description="Disordered" evidence="1">
    <location>
        <begin position="66"/>
        <end position="142"/>
    </location>
</feature>
<feature type="compositionally biased region" description="Gly residues" evidence="1">
    <location>
        <begin position="404"/>
        <end position="415"/>
    </location>
</feature>
<feature type="region of interest" description="Disordered" evidence="1">
    <location>
        <begin position="238"/>
        <end position="294"/>
    </location>
</feature>
<feature type="region of interest" description="Disordered" evidence="1">
    <location>
        <begin position="161"/>
        <end position="220"/>
    </location>
</feature>
<feature type="non-terminal residue" evidence="2">
    <location>
        <position position="1"/>
    </location>
</feature>
<feature type="region of interest" description="Disordered" evidence="1">
    <location>
        <begin position="1"/>
        <end position="34"/>
    </location>
</feature>
<feature type="region of interest" description="Disordered" evidence="1">
    <location>
        <begin position="382"/>
        <end position="415"/>
    </location>
</feature>
<feature type="compositionally biased region" description="Basic residues" evidence="1">
    <location>
        <begin position="238"/>
        <end position="251"/>
    </location>
</feature>
<organism evidence="2">
    <name type="scientific">uncultured Thermomicrobiales bacterium</name>
    <dbReference type="NCBI Taxonomy" id="1645740"/>
    <lineage>
        <taxon>Bacteria</taxon>
        <taxon>Pseudomonadati</taxon>
        <taxon>Thermomicrobiota</taxon>
        <taxon>Thermomicrobia</taxon>
        <taxon>Thermomicrobiales</taxon>
        <taxon>environmental samples</taxon>
    </lineage>
</organism>
<feature type="compositionally biased region" description="Gly residues" evidence="1">
    <location>
        <begin position="383"/>
        <end position="392"/>
    </location>
</feature>
<proteinExistence type="predicted"/>
<feature type="compositionally biased region" description="Basic residues" evidence="1">
    <location>
        <begin position="9"/>
        <end position="23"/>
    </location>
</feature>
<feature type="compositionally biased region" description="Low complexity" evidence="1">
    <location>
        <begin position="278"/>
        <end position="294"/>
    </location>
</feature>
<dbReference type="AlphaFoldDB" id="A0A6J4TBL7"/>
<name>A0A6J4TBL7_9BACT</name>
<accession>A0A6J4TBL7</accession>
<feature type="compositionally biased region" description="Gly residues" evidence="1">
    <location>
        <begin position="164"/>
        <end position="178"/>
    </location>
</feature>
<feature type="compositionally biased region" description="Basic and acidic residues" evidence="1">
    <location>
        <begin position="182"/>
        <end position="213"/>
    </location>
</feature>
<evidence type="ECO:0000256" key="1">
    <source>
        <dbReference type="SAM" id="MobiDB-lite"/>
    </source>
</evidence>
<dbReference type="EMBL" id="CADCWE010000005">
    <property type="protein sequence ID" value="CAA9519028.1"/>
    <property type="molecule type" value="Genomic_DNA"/>
</dbReference>
<reference evidence="2" key="1">
    <citation type="submission" date="2020-02" db="EMBL/GenBank/DDBJ databases">
        <authorList>
            <person name="Meier V. D."/>
        </authorList>
    </citation>
    <scope>NUCLEOTIDE SEQUENCE</scope>
    <source>
        <strain evidence="2">AVDCRST_MAG73</strain>
    </source>
</reference>
<feature type="non-terminal residue" evidence="2">
    <location>
        <position position="415"/>
    </location>
</feature>
<evidence type="ECO:0000313" key="2">
    <source>
        <dbReference type="EMBL" id="CAA9519028.1"/>
    </source>
</evidence>